<dbReference type="InterPro" id="IPR001647">
    <property type="entry name" value="HTH_TetR"/>
</dbReference>
<evidence type="ECO:0000313" key="8">
    <source>
        <dbReference type="Proteomes" id="UP000217257"/>
    </source>
</evidence>
<dbReference type="Pfam" id="PF00440">
    <property type="entry name" value="TetR_N"/>
    <property type="match status" value="1"/>
</dbReference>
<dbReference type="RefSeq" id="WP_095987790.1">
    <property type="nucleotide sequence ID" value="NZ_CP022098.1"/>
</dbReference>
<keyword evidence="2 4" id="KW-0238">DNA-binding</keyword>
<name>A0A250J893_9BACT</name>
<dbReference type="KEGG" id="cfus:CYFUS_005261"/>
<dbReference type="PROSITE" id="PS50977">
    <property type="entry name" value="HTH_TETR_2"/>
    <property type="match status" value="1"/>
</dbReference>
<evidence type="ECO:0000256" key="2">
    <source>
        <dbReference type="ARBA" id="ARBA00023125"/>
    </source>
</evidence>
<keyword evidence="1" id="KW-0805">Transcription regulation</keyword>
<evidence type="ECO:0000313" key="7">
    <source>
        <dbReference type="EMBL" id="ATB39813.1"/>
    </source>
</evidence>
<proteinExistence type="predicted"/>
<sequence>MAKPPESRSRTERRGQREDTRERLVREGLGLVLEQGWAATGIDAVLRSVGVPKGSFYHYFSSKDAFGFALLDSYQAFFLKRLERCFGAASDATFAAQLSSFLEESTEGMRRFDWRRGCLIGALGQELGGLHEDFRVRLDASLAAWESILAAALRRARARGEIEPSLDADRLARGFWSTWEGAVLRARLARSPLPLTVAIDDFRHLIHPRGEPHVQGPGAREEP</sequence>
<feature type="domain" description="HTH tetR-type" evidence="6">
    <location>
        <begin position="18"/>
        <end position="78"/>
    </location>
</feature>
<evidence type="ECO:0000259" key="6">
    <source>
        <dbReference type="PROSITE" id="PS50977"/>
    </source>
</evidence>
<dbReference type="SUPFAM" id="SSF46689">
    <property type="entry name" value="Homeodomain-like"/>
    <property type="match status" value="1"/>
</dbReference>
<dbReference type="InterPro" id="IPR009057">
    <property type="entry name" value="Homeodomain-like_sf"/>
</dbReference>
<reference evidence="7 8" key="1">
    <citation type="submission" date="2017-06" db="EMBL/GenBank/DDBJ databases">
        <title>Sequencing and comparative analysis of myxobacterial genomes.</title>
        <authorList>
            <person name="Rupp O."/>
            <person name="Goesmann A."/>
            <person name="Sogaard-Andersen L."/>
        </authorList>
    </citation>
    <scope>NUCLEOTIDE SEQUENCE [LARGE SCALE GENOMIC DNA]</scope>
    <source>
        <strain evidence="7 8">DSM 52655</strain>
    </source>
</reference>
<feature type="DNA-binding region" description="H-T-H motif" evidence="4">
    <location>
        <begin position="41"/>
        <end position="60"/>
    </location>
</feature>
<dbReference type="Pfam" id="PF16925">
    <property type="entry name" value="TetR_C_13"/>
    <property type="match status" value="1"/>
</dbReference>
<protein>
    <submittedName>
        <fullName evidence="7">TetR family transcriptional regulator</fullName>
    </submittedName>
</protein>
<evidence type="ECO:0000256" key="5">
    <source>
        <dbReference type="SAM" id="MobiDB-lite"/>
    </source>
</evidence>
<dbReference type="AlphaFoldDB" id="A0A250J893"/>
<dbReference type="Proteomes" id="UP000217257">
    <property type="component" value="Chromosome"/>
</dbReference>
<organism evidence="7 8">
    <name type="scientific">Cystobacter fuscus</name>
    <dbReference type="NCBI Taxonomy" id="43"/>
    <lineage>
        <taxon>Bacteria</taxon>
        <taxon>Pseudomonadati</taxon>
        <taxon>Myxococcota</taxon>
        <taxon>Myxococcia</taxon>
        <taxon>Myxococcales</taxon>
        <taxon>Cystobacterineae</taxon>
        <taxon>Archangiaceae</taxon>
        <taxon>Cystobacter</taxon>
    </lineage>
</organism>
<gene>
    <name evidence="7" type="ORF">CYFUS_005261</name>
</gene>
<dbReference type="PANTHER" id="PTHR47506:SF6">
    <property type="entry name" value="HTH-TYPE TRANSCRIPTIONAL REPRESSOR NEMR"/>
    <property type="match status" value="1"/>
</dbReference>
<dbReference type="Gene3D" id="1.10.357.10">
    <property type="entry name" value="Tetracycline Repressor, domain 2"/>
    <property type="match status" value="1"/>
</dbReference>
<dbReference type="PANTHER" id="PTHR47506">
    <property type="entry name" value="TRANSCRIPTIONAL REGULATORY PROTEIN"/>
    <property type="match status" value="1"/>
</dbReference>
<dbReference type="InterPro" id="IPR011075">
    <property type="entry name" value="TetR_C"/>
</dbReference>
<feature type="region of interest" description="Disordered" evidence="5">
    <location>
        <begin position="1"/>
        <end position="21"/>
    </location>
</feature>
<dbReference type="GO" id="GO:0003677">
    <property type="term" value="F:DNA binding"/>
    <property type="evidence" value="ECO:0007669"/>
    <property type="project" value="UniProtKB-UniRule"/>
</dbReference>
<evidence type="ECO:0000256" key="1">
    <source>
        <dbReference type="ARBA" id="ARBA00023015"/>
    </source>
</evidence>
<dbReference type="SUPFAM" id="SSF48498">
    <property type="entry name" value="Tetracyclin repressor-like, C-terminal domain"/>
    <property type="match status" value="1"/>
</dbReference>
<evidence type="ECO:0000256" key="4">
    <source>
        <dbReference type="PROSITE-ProRule" id="PRU00335"/>
    </source>
</evidence>
<dbReference type="InterPro" id="IPR036271">
    <property type="entry name" value="Tet_transcr_reg_TetR-rel_C_sf"/>
</dbReference>
<dbReference type="EMBL" id="CP022098">
    <property type="protein sequence ID" value="ATB39813.1"/>
    <property type="molecule type" value="Genomic_DNA"/>
</dbReference>
<keyword evidence="3" id="KW-0804">Transcription</keyword>
<accession>A0A250J893</accession>
<evidence type="ECO:0000256" key="3">
    <source>
        <dbReference type="ARBA" id="ARBA00023163"/>
    </source>
</evidence>